<dbReference type="Proteomes" id="UP000675880">
    <property type="component" value="Unassembled WGS sequence"/>
</dbReference>
<evidence type="ECO:0000313" key="2">
    <source>
        <dbReference type="Proteomes" id="UP000675880"/>
    </source>
</evidence>
<evidence type="ECO:0000313" key="1">
    <source>
        <dbReference type="EMBL" id="CAE6732132.1"/>
    </source>
</evidence>
<protein>
    <submittedName>
        <fullName evidence="1">Uncharacterized protein</fullName>
    </submittedName>
</protein>
<name>A0ABM8R4J8_9BACT</name>
<organism evidence="1 2">
    <name type="scientific">Nitrospira defluvii</name>
    <dbReference type="NCBI Taxonomy" id="330214"/>
    <lineage>
        <taxon>Bacteria</taxon>
        <taxon>Pseudomonadati</taxon>
        <taxon>Nitrospirota</taxon>
        <taxon>Nitrospiria</taxon>
        <taxon>Nitrospirales</taxon>
        <taxon>Nitrospiraceae</taxon>
        <taxon>Nitrospira</taxon>
    </lineage>
</organism>
<proteinExistence type="predicted"/>
<accession>A0ABM8R4J8</accession>
<dbReference type="EMBL" id="CAJNBJ010000002">
    <property type="protein sequence ID" value="CAE6732132.1"/>
    <property type="molecule type" value="Genomic_DNA"/>
</dbReference>
<keyword evidence="2" id="KW-1185">Reference proteome</keyword>
<gene>
    <name evidence="1" type="ORF">NSPZN2_100411</name>
</gene>
<reference evidence="1 2" key="1">
    <citation type="submission" date="2021-02" db="EMBL/GenBank/DDBJ databases">
        <authorList>
            <person name="Han P."/>
        </authorList>
    </citation>
    <scope>NUCLEOTIDE SEQUENCE [LARGE SCALE GENOMIC DNA]</scope>
    <source>
        <strain evidence="1">Candidatus Nitrospira sp. ZN2</strain>
    </source>
</reference>
<sequence>MVVTMSSMKRPSPILLTALLVGVLFAPMGLARPHLAAHTGDQSHHHAGTHSSLLCAWLCAAGYVVDAIPQRDRVQFMIRELVDSARLASSHARALARQFSRGPPTSTCPPRRSYPSLIDPDDDHWTMSFCGPVVVRFGRR</sequence>
<comment type="caution">
    <text evidence="1">The sequence shown here is derived from an EMBL/GenBank/DDBJ whole genome shotgun (WGS) entry which is preliminary data.</text>
</comment>